<reference evidence="3 4" key="1">
    <citation type="submission" date="2016-10" db="EMBL/GenBank/DDBJ databases">
        <authorList>
            <person name="de Groot N.N."/>
        </authorList>
    </citation>
    <scope>NUCLEOTIDE SEQUENCE [LARGE SCALE GENOMIC DNA]</scope>
    <source>
        <strain evidence="3 4">DSM 19981</strain>
    </source>
</reference>
<dbReference type="SUPFAM" id="SSF54909">
    <property type="entry name" value="Dimeric alpha+beta barrel"/>
    <property type="match status" value="1"/>
</dbReference>
<dbReference type="PANTHER" id="PTHR35174">
    <property type="entry name" value="BLL7171 PROTEIN-RELATED"/>
    <property type="match status" value="1"/>
</dbReference>
<dbReference type="Proteomes" id="UP000199473">
    <property type="component" value="Unassembled WGS sequence"/>
</dbReference>
<dbReference type="InterPro" id="IPR011008">
    <property type="entry name" value="Dimeric_a/b-barrel"/>
</dbReference>
<feature type="domain" description="YCII-related" evidence="2">
    <location>
        <begin position="1"/>
        <end position="113"/>
    </location>
</feature>
<gene>
    <name evidence="3" type="ORF">SAMN02745775_11390</name>
</gene>
<keyword evidence="4" id="KW-1185">Reference proteome</keyword>
<organism evidence="3 4">
    <name type="scientific">Falsiroseomonas stagni DSM 19981</name>
    <dbReference type="NCBI Taxonomy" id="1123062"/>
    <lineage>
        <taxon>Bacteria</taxon>
        <taxon>Pseudomonadati</taxon>
        <taxon>Pseudomonadota</taxon>
        <taxon>Alphaproteobacteria</taxon>
        <taxon>Acetobacterales</taxon>
        <taxon>Roseomonadaceae</taxon>
        <taxon>Falsiroseomonas</taxon>
    </lineage>
</organism>
<dbReference type="InterPro" id="IPR005545">
    <property type="entry name" value="YCII"/>
</dbReference>
<evidence type="ECO:0000259" key="2">
    <source>
        <dbReference type="Pfam" id="PF03795"/>
    </source>
</evidence>
<dbReference type="Pfam" id="PF03795">
    <property type="entry name" value="YCII"/>
    <property type="match status" value="1"/>
</dbReference>
<sequence length="114" mass="11969">MQVMLLIHADENAWPLMPPAARDAAMAAYGAYTAALREAGALVNSNRLLPTAAAHTVRIVDGAPQVLDGPYAETREQLGGYYLIDVPDMATALAWAARCPGAGHGVVEARPVMA</sequence>
<name>A0A1I4E270_9PROT</name>
<comment type="similarity">
    <text evidence="1">Belongs to the YciI family.</text>
</comment>
<dbReference type="EMBL" id="FOSQ01000013">
    <property type="protein sequence ID" value="SFK99070.1"/>
    <property type="molecule type" value="Genomic_DNA"/>
</dbReference>
<protein>
    <submittedName>
        <fullName evidence="3">Uncharacterized conserved protein</fullName>
    </submittedName>
</protein>
<proteinExistence type="inferred from homology"/>
<dbReference type="AlphaFoldDB" id="A0A1I4E270"/>
<dbReference type="OrthoDB" id="9807535at2"/>
<evidence type="ECO:0000256" key="1">
    <source>
        <dbReference type="ARBA" id="ARBA00007689"/>
    </source>
</evidence>
<dbReference type="Gene3D" id="3.30.70.1060">
    <property type="entry name" value="Dimeric alpha+beta barrel"/>
    <property type="match status" value="1"/>
</dbReference>
<evidence type="ECO:0000313" key="3">
    <source>
        <dbReference type="EMBL" id="SFK99070.1"/>
    </source>
</evidence>
<dbReference type="STRING" id="1123062.SAMN02745775_11390"/>
<dbReference type="PANTHER" id="PTHR35174:SF3">
    <property type="entry name" value="BLL7171 PROTEIN"/>
    <property type="match status" value="1"/>
</dbReference>
<dbReference type="RefSeq" id="WP_092962516.1">
    <property type="nucleotide sequence ID" value="NZ_FOSQ01000013.1"/>
</dbReference>
<evidence type="ECO:0000313" key="4">
    <source>
        <dbReference type="Proteomes" id="UP000199473"/>
    </source>
</evidence>
<accession>A0A1I4E270</accession>